<feature type="domain" description="IC97/Casc1 N-terminal" evidence="3">
    <location>
        <begin position="25"/>
        <end position="224"/>
    </location>
</feature>
<dbReference type="PRINTS" id="PR02043">
    <property type="entry name" value="CANCERSCCP1"/>
</dbReference>
<dbReference type="GO" id="GO:0005930">
    <property type="term" value="C:axoneme"/>
    <property type="evidence" value="ECO:0007669"/>
    <property type="project" value="TreeGrafter"/>
</dbReference>
<evidence type="ECO:0000256" key="2">
    <source>
        <dbReference type="SAM" id="MobiDB-lite"/>
    </source>
</evidence>
<dbReference type="Pfam" id="PF15927">
    <property type="entry name" value="Casc1_N"/>
    <property type="match status" value="1"/>
</dbReference>
<dbReference type="AlphaFoldDB" id="A0A9F1U417"/>
<name>A0A9F1U417_HALDU</name>
<reference evidence="4" key="1">
    <citation type="submission" date="2022-03" db="EMBL/GenBank/DDBJ databases">
        <authorList>
            <person name="Mikhailov K."/>
            <person name="Kravchuk O."/>
            <person name="Lyupina Y."/>
            <person name="Adameyko K."/>
        </authorList>
    </citation>
    <scope>NUCLEOTIDE SEQUENCE</scope>
</reference>
<feature type="compositionally biased region" description="Basic and acidic residues" evidence="2">
    <location>
        <begin position="1"/>
        <end position="43"/>
    </location>
</feature>
<feature type="compositionally biased region" description="Basic and acidic residues" evidence="2">
    <location>
        <begin position="274"/>
        <end position="290"/>
    </location>
</feature>
<protein>
    <submittedName>
        <fullName evidence="4">Dynein axonemal intermediate chain 7</fullName>
    </submittedName>
</protein>
<dbReference type="PANTHER" id="PTHR20929">
    <property type="entry name" value="LUNG ADENOMA SUSCEPTIBILITY 1-RELATED"/>
    <property type="match status" value="1"/>
</dbReference>
<dbReference type="PANTHER" id="PTHR20929:SF11">
    <property type="entry name" value="DYNEIN AXONEMAL INTERMEDIATE CHAIN 7"/>
    <property type="match status" value="1"/>
</dbReference>
<evidence type="ECO:0000256" key="1">
    <source>
        <dbReference type="ARBA" id="ARBA00024332"/>
    </source>
</evidence>
<dbReference type="InterPro" id="IPR031826">
    <property type="entry name" value="IC97/Casc1_N"/>
</dbReference>
<feature type="region of interest" description="Disordered" evidence="2">
    <location>
        <begin position="791"/>
        <end position="812"/>
    </location>
</feature>
<feature type="region of interest" description="Disordered" evidence="2">
    <location>
        <begin position="262"/>
        <end position="386"/>
    </location>
</feature>
<evidence type="ECO:0000259" key="3">
    <source>
        <dbReference type="Pfam" id="PF15927"/>
    </source>
</evidence>
<evidence type="ECO:0000313" key="4">
    <source>
        <dbReference type="EMBL" id="WAW84847.1"/>
    </source>
</evidence>
<organism evidence="4">
    <name type="scientific">Halisarca dujardinii</name>
    <name type="common">Dujardin's slime sponge</name>
    <dbReference type="NCBI Taxonomy" id="2583056"/>
    <lineage>
        <taxon>Eukaryota</taxon>
        <taxon>Metazoa</taxon>
        <taxon>Porifera</taxon>
        <taxon>Demospongiae</taxon>
        <taxon>Verongimorpha</taxon>
        <taxon>Chondrillida</taxon>
        <taxon>Halisarcidae</taxon>
        <taxon>Halisarca</taxon>
    </lineage>
</organism>
<dbReference type="GO" id="GO:0048487">
    <property type="term" value="F:beta-tubulin binding"/>
    <property type="evidence" value="ECO:0007669"/>
    <property type="project" value="TreeGrafter"/>
</dbReference>
<feature type="region of interest" description="Disordered" evidence="2">
    <location>
        <begin position="1"/>
        <end position="51"/>
    </location>
</feature>
<gene>
    <name evidence="4" type="primary">DNAI7</name>
</gene>
<feature type="compositionally biased region" description="Low complexity" evidence="2">
    <location>
        <begin position="446"/>
        <end position="461"/>
    </location>
</feature>
<dbReference type="GO" id="GO:0008017">
    <property type="term" value="F:microtubule binding"/>
    <property type="evidence" value="ECO:0007669"/>
    <property type="project" value="TreeGrafter"/>
</dbReference>
<accession>A0A9F1U417</accession>
<proteinExistence type="evidence at transcript level"/>
<comment type="similarity">
    <text evidence="1">Belongs to the DNAI7 family.</text>
</comment>
<feature type="compositionally biased region" description="Basic and acidic residues" evidence="2">
    <location>
        <begin position="298"/>
        <end position="307"/>
    </location>
</feature>
<sequence>MPPKKLTKEEKAKLKREEEERKRIEEEEQKQKEEAERLKREEEERREEEEQAKLKALEDARFEGESAVLTASLASLVDELEQWSTRRREEQLWQRYLTCDPLPELEDEAAVNSFLSLWDMEEDWTSLDWLLEGIHGAEKFLDKLSSALESTALHQPTSMGKRKSLQRAVDRLQGITEDKVHKCTSRIFQHTDQYIDAETGNLILERSNKNFSFCLWGNLSKNPRVRSFSFPEQGVVVDIPKTLVLADIVVRLCIPATDPLTPLCRTSKAKSRPPSKDLMDQVEEREKPGDSPEDIVGEDQHEGKPLEEGGTAGDKTTAGRQEETATGDPNAVEEGPPKPTPGEGGGGENGTDAPEQGKDSTSSEQPATSPEKVCDGDGDGDGDVGLMLEEGEVDMRAMMVVGPLMRFDLLRLPAQPKTSGQWSMQPVTQGGLGVFPYPLDARPATQNQQPQQKEGGNQQLGAPPPATPASGTGPPVKITARLPRQYIQPQEPTVARWDSTHSHWTTNSVLGVDVNREENTFSCQVPTCSGLALLVHRHWNLPFSSWSLVPLPSTGGRDGEGGGGGGLLLTLTGPHLEVKINIKNDQCRLLPQPIPPRGEDEGEGETPTPPLNDIADQWVSTRELVKRLQWFGVNVFPSEDAVKYVQTPNKSWTSEDGVYLHMAMLSSAYAYCHSRWNSSPSSSSSLAPADCLKRNQFVMNCAEMGEANPSNEPHWSVVVGGFRSCRLLMSEVDQEFSLQPKEGCEVHPDLYNALTHNSPPAVLDVLQATPPVQISTVQRWLILTRVLRFSGGPDQPHTPGPPPLSRMTAAAK</sequence>
<feature type="compositionally biased region" description="Polar residues" evidence="2">
    <location>
        <begin position="359"/>
        <end position="368"/>
    </location>
</feature>
<feature type="region of interest" description="Disordered" evidence="2">
    <location>
        <begin position="435"/>
        <end position="475"/>
    </location>
</feature>
<dbReference type="EMBL" id="OM982438">
    <property type="protein sequence ID" value="WAW84847.1"/>
    <property type="molecule type" value="mRNA"/>
</dbReference>
<dbReference type="InterPro" id="IPR023247">
    <property type="entry name" value="IC97/Dnai7-like"/>
</dbReference>
<feature type="region of interest" description="Disordered" evidence="2">
    <location>
        <begin position="589"/>
        <end position="613"/>
    </location>
</feature>